<evidence type="ECO:0000256" key="5">
    <source>
        <dbReference type="ARBA" id="ARBA00022842"/>
    </source>
</evidence>
<dbReference type="Pfam" id="PF03710">
    <property type="entry name" value="GlnE"/>
    <property type="match status" value="2"/>
</dbReference>
<dbReference type="GO" id="GO:0047388">
    <property type="term" value="F:[glutamine synthetase]-adenylyl-L-tyrosine phosphorylase activity"/>
    <property type="evidence" value="ECO:0007669"/>
    <property type="project" value="UniProtKB-EC"/>
</dbReference>
<comment type="catalytic activity">
    <reaction evidence="7">
        <text>[glutamine synthetase]-O(4)-(5'-adenylyl)-L-tyrosine + phosphate = [glutamine synthetase]-L-tyrosine + ADP</text>
        <dbReference type="Rhea" id="RHEA:43716"/>
        <dbReference type="Rhea" id="RHEA-COMP:10660"/>
        <dbReference type="Rhea" id="RHEA-COMP:10661"/>
        <dbReference type="ChEBI" id="CHEBI:43474"/>
        <dbReference type="ChEBI" id="CHEBI:46858"/>
        <dbReference type="ChEBI" id="CHEBI:83624"/>
        <dbReference type="ChEBI" id="CHEBI:456216"/>
        <dbReference type="EC" id="2.7.7.89"/>
    </reaction>
</comment>
<organism evidence="10 11">
    <name type="scientific">Actinacidiphila acidipaludis</name>
    <dbReference type="NCBI Taxonomy" id="2873382"/>
    <lineage>
        <taxon>Bacteria</taxon>
        <taxon>Bacillati</taxon>
        <taxon>Actinomycetota</taxon>
        <taxon>Actinomycetes</taxon>
        <taxon>Kitasatosporales</taxon>
        <taxon>Streptomycetaceae</taxon>
        <taxon>Actinacidiphila</taxon>
    </lineage>
</organism>
<keyword evidence="11" id="KW-1185">Reference proteome</keyword>
<comment type="function">
    <text evidence="7">Involved in the regulation of glutamine synthetase GlnA, a key enzyme in the process to assimilate ammonia. When cellular nitrogen levels are high, the C-terminal adenylyl transferase (AT) inactivates GlnA by covalent transfer of an adenylyl group from ATP to specific tyrosine residue of GlnA, thus reducing its activity. Conversely, when nitrogen levels are low, the N-terminal adenylyl removase (AR) activates GlnA by removing the adenylyl group by phosphorolysis, increasing its activity. The regulatory region of GlnE binds the signal transduction protein PII (GlnB) which indicates the nitrogen status of the cell.</text>
</comment>
<dbReference type="InterPro" id="IPR005190">
    <property type="entry name" value="GlnE_rpt_dom"/>
</dbReference>
<dbReference type="Gene3D" id="3.30.460.10">
    <property type="entry name" value="Beta Polymerase, domain 2"/>
    <property type="match status" value="2"/>
</dbReference>
<dbReference type="InterPro" id="IPR023057">
    <property type="entry name" value="GlnE"/>
</dbReference>
<feature type="domain" description="Glutamate-ammonia ligase adenylyltransferase repeated" evidence="8">
    <location>
        <begin position="581"/>
        <end position="832"/>
    </location>
</feature>
<dbReference type="PANTHER" id="PTHR30621:SF0">
    <property type="entry name" value="BIFUNCTIONAL GLUTAMINE SYNTHETASE ADENYLYLTRANSFERASE_ADENYLYL-REMOVING ENZYME"/>
    <property type="match status" value="1"/>
</dbReference>
<dbReference type="Gene3D" id="1.20.120.330">
    <property type="entry name" value="Nucleotidyltransferases domain 2"/>
    <property type="match status" value="2"/>
</dbReference>
<dbReference type="RefSeq" id="WP_222959883.1">
    <property type="nucleotide sequence ID" value="NZ_JAINZZ010000002.1"/>
</dbReference>
<dbReference type="NCBIfam" id="NF010707">
    <property type="entry name" value="PRK14109.1"/>
    <property type="match status" value="1"/>
</dbReference>
<dbReference type="EMBL" id="JAINZZ010000002">
    <property type="protein sequence ID" value="MBY8876452.1"/>
    <property type="molecule type" value="Genomic_DNA"/>
</dbReference>
<comment type="cofactor">
    <cofactor evidence="7">
        <name>Mg(2+)</name>
        <dbReference type="ChEBI" id="CHEBI:18420"/>
    </cofactor>
</comment>
<sequence>MQGRRSSTFSRLLRHGFTDPATAGRLLESDVLSTVRTDPVLLEALGGTADPDQALLSLVRLTEALEEPERRVLLDTVTTAKPLRDRLLGVLGASEALGDHLARHPGDWHALVTYEAADLHPGIVEFERGLAGADTPDALRAAYRRCLLGIAARDVCGTSDLVRTAAELADLATATLRAALAIAAAEQPEDAAACRLAVIGMGKCGGHELNYVSDVDVIFVAEPAEPSDGEEGAAVQAATRLAARMMRVCSDTTVEGTIWPVDANLRPEGKNGPLVRTLSSHLAYYRRWAKTWEFQALLKARPVAGDRVLGEEYMAAIGPMVWQAAERENFVTDVQQMRQRVVDNIPAAQVDRELKLGPGGLRDVEFAVQLLQLVHGRTDTSLRSSTTLTALAQLAGGGYVGRADAAALDEAYRFLRLMEHRIQLQKMRRTHLVPADEASLRRLGRGLGYRSDPVATLNREWKRHAMEVRRLHEKLFYRPLLDAVAQLGTDESRLSSDAARERLQALGYADPAGAMRHLEALASGVSRASAIQRTLLPVLLGWFADSADPDAGLLGFRKVSEALGKTPWYLRLLRDEGAAAQRLARVLSSGRLAPDLLLRAPEAVAILGSKQGLTPRDPAALEQEVLAAVGRADNAEQAIAAVRGVRRRELFRTAAGDLIDTYGDDTEEHQEAVDDAAVVDRVGAAVFGLTSATLAGALRAAVNAVTGDDAQPLPTRFALIGMGRLGGGELGYGSDADVLFVHEPYDPADGGEAARAALAVANELRRLLQIPTADPPLLIDADLRPEGKSGPLVRSLASYAAYYRRWSLVWESQALLRAAPVAGDAELGRRFVELIDPMRYPEGGLADEGVREIRRLKARMESERLPRGADRTTHAKLGRGGLSDIEWTVQLLQLRHGAEVESLRTTGTRQALAAAHAAGLIETDDAQVLDDAWVLATRVRNAVMLVRGRPGDTFPSDGRELAAVGRYLGYPPGHVGDMVEDYRRRTRRARAVVERLFYGG</sequence>
<dbReference type="SUPFAM" id="SSF81301">
    <property type="entry name" value="Nucleotidyltransferase"/>
    <property type="match status" value="2"/>
</dbReference>
<evidence type="ECO:0000256" key="2">
    <source>
        <dbReference type="ARBA" id="ARBA00022695"/>
    </source>
</evidence>
<comment type="caution">
    <text evidence="10">The sequence shown here is derived from an EMBL/GenBank/DDBJ whole genome shotgun (WGS) entry which is preliminary data.</text>
</comment>
<evidence type="ECO:0000313" key="10">
    <source>
        <dbReference type="EMBL" id="MBY8876452.1"/>
    </source>
</evidence>
<keyword evidence="1 7" id="KW-0808">Transferase</keyword>
<keyword evidence="3 7" id="KW-0547">Nucleotide-binding</keyword>
<accession>A0ABS7Q315</accession>
<evidence type="ECO:0000256" key="7">
    <source>
        <dbReference type="HAMAP-Rule" id="MF_00802"/>
    </source>
</evidence>
<dbReference type="Pfam" id="PF08335">
    <property type="entry name" value="GlnD_UR_UTase"/>
    <property type="match status" value="2"/>
</dbReference>
<protein>
    <recommendedName>
        <fullName evidence="7">Bifunctional glutamine synthetase adenylyltransferase/adenylyl-removing enzyme</fullName>
    </recommendedName>
    <alternativeName>
        <fullName evidence="7">ATP:glutamine synthetase adenylyltransferase</fullName>
    </alternativeName>
    <alternativeName>
        <fullName evidence="7">ATase</fullName>
    </alternativeName>
    <domain>
        <recommendedName>
            <fullName evidence="7">Glutamine synthetase adenylyl-L-tyrosine phosphorylase</fullName>
            <ecNumber evidence="7">2.7.7.89</ecNumber>
        </recommendedName>
        <alternativeName>
            <fullName evidence="7">Adenylyl removase</fullName>
            <shortName evidence="7">AR</shortName>
            <shortName evidence="7">AT-N</shortName>
        </alternativeName>
    </domain>
    <domain>
        <recommendedName>
            <fullName evidence="7">Glutamine synthetase adenylyl transferase</fullName>
            <ecNumber evidence="7">2.7.7.42</ecNumber>
        </recommendedName>
        <alternativeName>
            <fullName evidence="7">Adenylyl transferase</fullName>
            <shortName evidence="7">AT</shortName>
            <shortName evidence="7">AT-C</shortName>
        </alternativeName>
    </domain>
</protein>
<proteinExistence type="inferred from homology"/>
<keyword evidence="6 7" id="KW-0511">Multifunctional enzyme</keyword>
<dbReference type="InterPro" id="IPR013546">
    <property type="entry name" value="PII_UdlTrfase/GS_AdlTrfase"/>
</dbReference>
<dbReference type="EC" id="2.7.7.42" evidence="7"/>
<name>A0ABS7Q315_9ACTN</name>
<dbReference type="HAMAP" id="MF_00802">
    <property type="entry name" value="GlnE"/>
    <property type="match status" value="1"/>
</dbReference>
<keyword evidence="5 7" id="KW-0460">Magnesium</keyword>
<comment type="similarity">
    <text evidence="7">Belongs to the GlnE family.</text>
</comment>
<gene>
    <name evidence="7" type="primary">glnE</name>
    <name evidence="10" type="ORF">K7862_02205</name>
</gene>
<dbReference type="Proteomes" id="UP000778578">
    <property type="component" value="Unassembled WGS sequence"/>
</dbReference>
<dbReference type="CDD" id="cd05401">
    <property type="entry name" value="NT_GlnE_GlnD_like"/>
    <property type="match status" value="2"/>
</dbReference>
<evidence type="ECO:0000256" key="4">
    <source>
        <dbReference type="ARBA" id="ARBA00022840"/>
    </source>
</evidence>
<feature type="domain" description="PII-uridylyltransferase/Glutamine-synthetase adenylyltransferase" evidence="9">
    <location>
        <begin position="856"/>
        <end position="997"/>
    </location>
</feature>
<evidence type="ECO:0000256" key="3">
    <source>
        <dbReference type="ARBA" id="ARBA00022741"/>
    </source>
</evidence>
<keyword evidence="2 7" id="KW-0548">Nucleotidyltransferase</keyword>
<evidence type="ECO:0000259" key="8">
    <source>
        <dbReference type="Pfam" id="PF03710"/>
    </source>
</evidence>
<evidence type="ECO:0000256" key="1">
    <source>
        <dbReference type="ARBA" id="ARBA00022679"/>
    </source>
</evidence>
<dbReference type="PANTHER" id="PTHR30621">
    <property type="entry name" value="GLUTAMINE SYNTHETASE ADENYLYLTRANSFERASE"/>
    <property type="match status" value="1"/>
</dbReference>
<reference evidence="10 11" key="1">
    <citation type="submission" date="2021-08" db="EMBL/GenBank/DDBJ databases">
        <title>WGS of actinomycetes from Thailand.</title>
        <authorList>
            <person name="Thawai C."/>
        </authorList>
    </citation>
    <scope>NUCLEOTIDE SEQUENCE [LARGE SCALE GENOMIC DNA]</scope>
    <source>
        <strain evidence="10 11">PLK6-54</strain>
    </source>
</reference>
<feature type="domain" description="Glutamate-ammonia ligase adenylyltransferase repeated" evidence="8">
    <location>
        <begin position="115"/>
        <end position="312"/>
    </location>
</feature>
<dbReference type="Gene3D" id="1.20.120.1510">
    <property type="match status" value="1"/>
</dbReference>
<evidence type="ECO:0000256" key="6">
    <source>
        <dbReference type="ARBA" id="ARBA00023268"/>
    </source>
</evidence>
<feature type="domain" description="PII-uridylyltransferase/Glutamine-synthetase adenylyltransferase" evidence="9">
    <location>
        <begin position="345"/>
        <end position="476"/>
    </location>
</feature>
<dbReference type="InterPro" id="IPR043519">
    <property type="entry name" value="NT_sf"/>
</dbReference>
<dbReference type="SUPFAM" id="SSF81593">
    <property type="entry name" value="Nucleotidyltransferase substrate binding subunit/domain"/>
    <property type="match status" value="2"/>
</dbReference>
<dbReference type="GO" id="GO:0008882">
    <property type="term" value="F:[glutamate-ammonia-ligase] adenylyltransferase activity"/>
    <property type="evidence" value="ECO:0007669"/>
    <property type="project" value="UniProtKB-EC"/>
</dbReference>
<evidence type="ECO:0000313" key="11">
    <source>
        <dbReference type="Proteomes" id="UP000778578"/>
    </source>
</evidence>
<keyword evidence="4 7" id="KW-0067">ATP-binding</keyword>
<feature type="region of interest" description="Adenylyl transferase" evidence="7">
    <location>
        <begin position="488"/>
        <end position="1000"/>
    </location>
</feature>
<evidence type="ECO:0000259" key="9">
    <source>
        <dbReference type="Pfam" id="PF08335"/>
    </source>
</evidence>
<dbReference type="EC" id="2.7.7.89" evidence="7"/>
<comment type="catalytic activity">
    <reaction evidence="7">
        <text>[glutamine synthetase]-L-tyrosine + ATP = [glutamine synthetase]-O(4)-(5'-adenylyl)-L-tyrosine + diphosphate</text>
        <dbReference type="Rhea" id="RHEA:18589"/>
        <dbReference type="Rhea" id="RHEA-COMP:10660"/>
        <dbReference type="Rhea" id="RHEA-COMP:10661"/>
        <dbReference type="ChEBI" id="CHEBI:30616"/>
        <dbReference type="ChEBI" id="CHEBI:33019"/>
        <dbReference type="ChEBI" id="CHEBI:46858"/>
        <dbReference type="ChEBI" id="CHEBI:83624"/>
        <dbReference type="EC" id="2.7.7.42"/>
    </reaction>
</comment>
<feature type="region of interest" description="Adenylyl removase" evidence="7">
    <location>
        <begin position="1"/>
        <end position="480"/>
    </location>
</feature>